<feature type="non-terminal residue" evidence="2">
    <location>
        <position position="1"/>
    </location>
</feature>
<feature type="compositionally biased region" description="Low complexity" evidence="1">
    <location>
        <begin position="104"/>
        <end position="120"/>
    </location>
</feature>
<feature type="non-terminal residue" evidence="2">
    <location>
        <position position="208"/>
    </location>
</feature>
<dbReference type="GO" id="GO:0004523">
    <property type="term" value="F:RNA-DNA hybrid ribonuclease activity"/>
    <property type="evidence" value="ECO:0007669"/>
    <property type="project" value="UniProtKB-EC"/>
</dbReference>
<reference evidence="2" key="1">
    <citation type="submission" date="2020-02" db="EMBL/GenBank/DDBJ databases">
        <authorList>
            <person name="Meier V. D."/>
        </authorList>
    </citation>
    <scope>NUCLEOTIDE SEQUENCE</scope>
    <source>
        <strain evidence="2">AVDCRST_MAG08</strain>
    </source>
</reference>
<organism evidence="2">
    <name type="scientific">uncultured Acetobacteraceae bacterium</name>
    <dbReference type="NCBI Taxonomy" id="169975"/>
    <lineage>
        <taxon>Bacteria</taxon>
        <taxon>Pseudomonadati</taxon>
        <taxon>Pseudomonadota</taxon>
        <taxon>Alphaproteobacteria</taxon>
        <taxon>Acetobacterales</taxon>
        <taxon>Acetobacteraceae</taxon>
        <taxon>environmental samples</taxon>
    </lineage>
</organism>
<proteinExistence type="predicted"/>
<sequence>DASLRVGDGRRRPGRRRGRSGARAARRSGARRGGRLPRWRGARTCPPPRRQQAPRPRRARGRLRRAARRRGPRPNRDRHWRRLRRRDRTAEHPPRHPPRHGPRRGAAAAPAGPGPRGRQPAAALVLPGALRCRRRRALPFDRRRLHRGEGGAGPGDGAARGALAGLRIRRPCRIPHGAAPAGVGAAWCVPAPPPRFPPRGAGDRILWL</sequence>
<dbReference type="EC" id="3.1.26.4" evidence="2"/>
<evidence type="ECO:0000313" key="2">
    <source>
        <dbReference type="EMBL" id="CAA9259381.1"/>
    </source>
</evidence>
<protein>
    <submittedName>
        <fullName evidence="2">Ribonuclease HII</fullName>
        <ecNumber evidence="2">3.1.26.4</ecNumber>
    </submittedName>
</protein>
<keyword evidence="2" id="KW-0378">Hydrolase</keyword>
<feature type="region of interest" description="Disordered" evidence="1">
    <location>
        <begin position="1"/>
        <end position="120"/>
    </location>
</feature>
<feature type="compositionally biased region" description="Basic residues" evidence="1">
    <location>
        <begin position="55"/>
        <end position="87"/>
    </location>
</feature>
<name>A0A6J4IQR3_9PROT</name>
<evidence type="ECO:0000256" key="1">
    <source>
        <dbReference type="SAM" id="MobiDB-lite"/>
    </source>
</evidence>
<dbReference type="EMBL" id="CADCTG010000192">
    <property type="protein sequence ID" value="CAA9259381.1"/>
    <property type="molecule type" value="Genomic_DNA"/>
</dbReference>
<accession>A0A6J4IQR3</accession>
<feature type="compositionally biased region" description="Basic residues" evidence="1">
    <location>
        <begin position="12"/>
        <end position="41"/>
    </location>
</feature>
<dbReference type="AlphaFoldDB" id="A0A6J4IQR3"/>
<gene>
    <name evidence="2" type="ORF">AVDCRST_MAG08-2603</name>
</gene>